<evidence type="ECO:0000313" key="1">
    <source>
        <dbReference type="EMBL" id="MBB5533996.1"/>
    </source>
</evidence>
<evidence type="ECO:0000313" key="2">
    <source>
        <dbReference type="Proteomes" id="UP000585507"/>
    </source>
</evidence>
<dbReference type="RefSeq" id="WP_018324300.1">
    <property type="nucleotide sequence ID" value="NZ_JACHBK010000001.1"/>
</dbReference>
<comment type="caution">
    <text evidence="1">The sequence shown here is derived from an EMBL/GenBank/DDBJ whole genome shotgun (WGS) entry which is preliminary data.</text>
</comment>
<proteinExistence type="predicted"/>
<dbReference type="EMBL" id="JACHBK010000001">
    <property type="protein sequence ID" value="MBB5533996.1"/>
    <property type="molecule type" value="Genomic_DNA"/>
</dbReference>
<organism evidence="1 2">
    <name type="scientific">Rhizobium giardinii</name>
    <dbReference type="NCBI Taxonomy" id="56731"/>
    <lineage>
        <taxon>Bacteria</taxon>
        <taxon>Pseudomonadati</taxon>
        <taxon>Pseudomonadota</taxon>
        <taxon>Alphaproteobacteria</taxon>
        <taxon>Hyphomicrobiales</taxon>
        <taxon>Rhizobiaceae</taxon>
        <taxon>Rhizobium/Agrobacterium group</taxon>
        <taxon>Rhizobium</taxon>
    </lineage>
</organism>
<name>A0A7W8U700_9HYPH</name>
<protein>
    <submittedName>
        <fullName evidence="1">Uncharacterized protein</fullName>
    </submittedName>
</protein>
<keyword evidence="2" id="KW-1185">Reference proteome</keyword>
<accession>A0A7W8U700</accession>
<dbReference type="Proteomes" id="UP000585507">
    <property type="component" value="Unassembled WGS sequence"/>
</dbReference>
<gene>
    <name evidence="1" type="ORF">GGD55_000657</name>
</gene>
<dbReference type="AlphaFoldDB" id="A0A7W8U700"/>
<sequence>MTDTTFHLKKRLAAREPIRYWQLGAIAEERFDVPDQPMEGEMDPFFFLTKHKNFIPHEYPCRTIFAQRYRGKRPDVRGAFEGMRWWLPFGSPRLDLSGFWFRPTRLSTWARTYIEAEEAGTAKVRLGTCGGAVLWVNGAEAGFMAPYSRNLEARAEYDLPLKAGLNQIEIFFDDLAERDARYFFQLDYLSGPKASVALPVPCESEAAAKIEHVLDGMHFDRPAYLEGDVTLLFTTPLPVDVRANVTVEGDFMSSERFNHDFVLKAGDRRLVIGPSEKAPADFRHFRVTLDAGGFVASRSLGVEICHAGPQGEAPSSLAARIAETLDEISESSERDTVRAFARLASGRSGADTDVMIEEILPSIEDCHDCADFSLVPLIWSRTVWGEDIGGRTRARVDDAILNFRYWMDEPGNDVQWYFSENHALLFHTSAYLAGHLLPDATFRRSGRKGKDQNAVGAARVRAWLDHFEAWEMAEFNSAPYFPIDLKGLTALAALSPDADIAERARNGIVRLCEIIARSAHHGMITAAQGRSYEHTLCAGRSLELSGVARLLWGKGWYGRRVHALPQLAVLLRDHGLVVPDGLAAVACHETDDHQEWRFAQGENRFAALYHYKGRNFAMGSAVHYRWHEWGYQETVLHLRIGERPEAAVWINHPGETIQFGYGRPSFWGGCGALPRAHQYRGLAVLDFSTFEEQPDFTHAWFPVAEFDESLIRGKLALARSGRGAVILIGSSDLELVQEGPSARAELRQYGRKTRWIARVCDASSLESVEARFAALSVEEAEDGTLVIDDPDYGRVLFRKDGSAQAEGRTIAPQDFPVAGEIAMLTAK</sequence>
<reference evidence="1 2" key="1">
    <citation type="submission" date="2020-08" db="EMBL/GenBank/DDBJ databases">
        <title>Genomic Encyclopedia of Type Strains, Phase IV (KMG-V): Genome sequencing to study the core and pangenomes of soil and plant-associated prokaryotes.</title>
        <authorList>
            <person name="Whitman W."/>
        </authorList>
    </citation>
    <scope>NUCLEOTIDE SEQUENCE [LARGE SCALE GENOMIC DNA]</scope>
    <source>
        <strain evidence="1 2">SEMIA 4084</strain>
    </source>
</reference>